<dbReference type="PROSITE" id="PS00383">
    <property type="entry name" value="TYR_PHOSPHATASE_1"/>
    <property type="match status" value="1"/>
</dbReference>
<dbReference type="EC" id="3.1.3.48" evidence="2"/>
<evidence type="ECO:0000256" key="3">
    <source>
        <dbReference type="ARBA" id="ARBA00022801"/>
    </source>
</evidence>
<dbReference type="GO" id="GO:0004725">
    <property type="term" value="F:protein tyrosine phosphatase activity"/>
    <property type="evidence" value="ECO:0007669"/>
    <property type="project" value="UniProtKB-EC"/>
</dbReference>
<evidence type="ECO:0000313" key="8">
    <source>
        <dbReference type="EMBL" id="TVY68963.1"/>
    </source>
</evidence>
<dbReference type="PROSITE" id="PS50056">
    <property type="entry name" value="TYR_PHOSPHATASE_2"/>
    <property type="match status" value="1"/>
</dbReference>
<dbReference type="Gene3D" id="3.90.190.10">
    <property type="entry name" value="Protein tyrosine phosphatase superfamily"/>
    <property type="match status" value="1"/>
</dbReference>
<organism evidence="8 9">
    <name type="scientific">Lachnellula suecica</name>
    <dbReference type="NCBI Taxonomy" id="602035"/>
    <lineage>
        <taxon>Eukaryota</taxon>
        <taxon>Fungi</taxon>
        <taxon>Dikarya</taxon>
        <taxon>Ascomycota</taxon>
        <taxon>Pezizomycotina</taxon>
        <taxon>Leotiomycetes</taxon>
        <taxon>Helotiales</taxon>
        <taxon>Lachnaceae</taxon>
        <taxon>Lachnellula</taxon>
    </lineage>
</organism>
<dbReference type="Proteomes" id="UP000469558">
    <property type="component" value="Unassembled WGS sequence"/>
</dbReference>
<evidence type="ECO:0000256" key="4">
    <source>
        <dbReference type="ARBA" id="ARBA00022912"/>
    </source>
</evidence>
<dbReference type="CDD" id="cd14498">
    <property type="entry name" value="DSP"/>
    <property type="match status" value="1"/>
</dbReference>
<sequence length="190" mass="21397">MSTSIPQIEFSPVEIIPGLDLSSYPKNVKLNEYTHVLNMCEAPNPREFFRPACRVLNIPLLDIDNIEPHIELIIRFIDSALQHPENRVLVHCALGINRSPSAVIAYLCHKNQIDSAAALRYLKSKKPNVNPSVLFLTQIDKYFGRYVEKEDPLAAFAERLRLRIAGLREETSRPSDGSGSRSEQGSSKNI</sequence>
<dbReference type="InterPro" id="IPR000387">
    <property type="entry name" value="Tyr_Pase_dom"/>
</dbReference>
<dbReference type="GO" id="GO:0043409">
    <property type="term" value="P:negative regulation of MAPK cascade"/>
    <property type="evidence" value="ECO:0007669"/>
    <property type="project" value="TreeGrafter"/>
</dbReference>
<dbReference type="InterPro" id="IPR016130">
    <property type="entry name" value="Tyr_Pase_AS"/>
</dbReference>
<keyword evidence="4" id="KW-0904">Protein phosphatase</keyword>
<dbReference type="InterPro" id="IPR029021">
    <property type="entry name" value="Prot-tyrosine_phosphatase-like"/>
</dbReference>
<feature type="region of interest" description="Disordered" evidence="5">
    <location>
        <begin position="168"/>
        <end position="190"/>
    </location>
</feature>
<evidence type="ECO:0000259" key="7">
    <source>
        <dbReference type="PROSITE" id="PS50056"/>
    </source>
</evidence>
<keyword evidence="3" id="KW-0378">Hydrolase</keyword>
<accession>A0A8T9BY53</accession>
<dbReference type="PANTHER" id="PTHR10159">
    <property type="entry name" value="DUAL SPECIFICITY PROTEIN PHOSPHATASE"/>
    <property type="match status" value="1"/>
</dbReference>
<dbReference type="PANTHER" id="PTHR10159:SF519">
    <property type="entry name" value="DUAL SPECIFICITY PROTEIN PHOSPHATASE MPK3"/>
    <property type="match status" value="1"/>
</dbReference>
<feature type="domain" description="Tyrosine specific protein phosphatases" evidence="7">
    <location>
        <begin position="71"/>
        <end position="129"/>
    </location>
</feature>
<evidence type="ECO:0000313" key="9">
    <source>
        <dbReference type="Proteomes" id="UP000469558"/>
    </source>
</evidence>
<comment type="caution">
    <text evidence="8">The sequence shown here is derived from an EMBL/GenBank/DDBJ whole genome shotgun (WGS) entry which is preliminary data.</text>
</comment>
<protein>
    <recommendedName>
        <fullName evidence="2">protein-tyrosine-phosphatase</fullName>
        <ecNumber evidence="2">3.1.3.48</ecNumber>
    </recommendedName>
</protein>
<name>A0A8T9BY53_9HELO</name>
<dbReference type="InterPro" id="IPR020422">
    <property type="entry name" value="TYR_PHOSPHATASE_DUAL_dom"/>
</dbReference>
<dbReference type="AlphaFoldDB" id="A0A8T9BY53"/>
<keyword evidence="9" id="KW-1185">Reference proteome</keyword>
<evidence type="ECO:0000256" key="2">
    <source>
        <dbReference type="ARBA" id="ARBA00013064"/>
    </source>
</evidence>
<feature type="domain" description="Tyrosine-protein phosphatase" evidence="6">
    <location>
        <begin position="11"/>
        <end position="148"/>
    </location>
</feature>
<reference evidence="8 9" key="1">
    <citation type="submission" date="2018-05" db="EMBL/GenBank/DDBJ databases">
        <title>Genome sequencing and assembly of the regulated plant pathogen Lachnellula willkommii and related sister species for the development of diagnostic species identification markers.</title>
        <authorList>
            <person name="Giroux E."/>
            <person name="Bilodeau G."/>
        </authorList>
    </citation>
    <scope>NUCLEOTIDE SEQUENCE [LARGE SCALE GENOMIC DNA]</scope>
    <source>
        <strain evidence="8 9">CBS 268.59</strain>
    </source>
</reference>
<comment type="similarity">
    <text evidence="1">Belongs to the protein-tyrosine phosphatase family. Non-receptor class dual specificity subfamily.</text>
</comment>
<dbReference type="PROSITE" id="PS50054">
    <property type="entry name" value="TYR_PHOSPHATASE_DUAL"/>
    <property type="match status" value="1"/>
</dbReference>
<dbReference type="InterPro" id="IPR000340">
    <property type="entry name" value="Dual-sp_phosphatase_cat-dom"/>
</dbReference>
<dbReference type="OrthoDB" id="10252009at2759"/>
<evidence type="ECO:0000256" key="1">
    <source>
        <dbReference type="ARBA" id="ARBA00008601"/>
    </source>
</evidence>
<dbReference type="EMBL" id="QGMK01001358">
    <property type="protein sequence ID" value="TVY68963.1"/>
    <property type="molecule type" value="Genomic_DNA"/>
</dbReference>
<gene>
    <name evidence="8" type="primary">MKP-4</name>
    <name evidence="8" type="ORF">LSUE1_G007125</name>
</gene>
<dbReference type="SUPFAM" id="SSF52799">
    <property type="entry name" value="(Phosphotyrosine protein) phosphatases II"/>
    <property type="match status" value="1"/>
</dbReference>
<dbReference type="GO" id="GO:0005737">
    <property type="term" value="C:cytoplasm"/>
    <property type="evidence" value="ECO:0007669"/>
    <property type="project" value="TreeGrafter"/>
</dbReference>
<dbReference type="Pfam" id="PF00782">
    <property type="entry name" value="DSPc"/>
    <property type="match status" value="1"/>
</dbReference>
<proteinExistence type="inferred from homology"/>
<evidence type="ECO:0000259" key="6">
    <source>
        <dbReference type="PROSITE" id="PS50054"/>
    </source>
</evidence>
<evidence type="ECO:0000256" key="5">
    <source>
        <dbReference type="SAM" id="MobiDB-lite"/>
    </source>
</evidence>
<dbReference type="SMART" id="SM00195">
    <property type="entry name" value="DSPc"/>
    <property type="match status" value="1"/>
</dbReference>
<feature type="compositionally biased region" description="Polar residues" evidence="5">
    <location>
        <begin position="174"/>
        <end position="190"/>
    </location>
</feature>